<feature type="compositionally biased region" description="Acidic residues" evidence="11">
    <location>
        <begin position="266"/>
        <end position="281"/>
    </location>
</feature>
<evidence type="ECO:0000256" key="4">
    <source>
        <dbReference type="ARBA" id="ARBA00022554"/>
    </source>
</evidence>
<dbReference type="GO" id="GO:0006914">
    <property type="term" value="P:autophagy"/>
    <property type="evidence" value="ECO:0007669"/>
    <property type="project" value="UniProtKB-KW"/>
</dbReference>
<feature type="transmembrane region" description="Helical" evidence="10">
    <location>
        <begin position="557"/>
        <end position="575"/>
    </location>
</feature>
<dbReference type="Proteomes" id="UP000800038">
    <property type="component" value="Unassembled WGS sequence"/>
</dbReference>
<comment type="similarity">
    <text evidence="2 10">Belongs to the ATG22 family.</text>
</comment>
<dbReference type="InterPro" id="IPR050495">
    <property type="entry name" value="ATG22/LtaA_families"/>
</dbReference>
<organism evidence="12 13">
    <name type="scientific">Clathrospora elynae</name>
    <dbReference type="NCBI Taxonomy" id="706981"/>
    <lineage>
        <taxon>Eukaryota</taxon>
        <taxon>Fungi</taxon>
        <taxon>Dikarya</taxon>
        <taxon>Ascomycota</taxon>
        <taxon>Pezizomycotina</taxon>
        <taxon>Dothideomycetes</taxon>
        <taxon>Pleosporomycetidae</taxon>
        <taxon>Pleosporales</taxon>
        <taxon>Diademaceae</taxon>
        <taxon>Clathrospora</taxon>
    </lineage>
</organism>
<evidence type="ECO:0000256" key="1">
    <source>
        <dbReference type="ARBA" id="ARBA00004128"/>
    </source>
</evidence>
<feature type="transmembrane region" description="Helical" evidence="10">
    <location>
        <begin position="352"/>
        <end position="374"/>
    </location>
</feature>
<feature type="transmembrane region" description="Helical" evidence="10">
    <location>
        <begin position="196"/>
        <end position="212"/>
    </location>
</feature>
<dbReference type="InterPro" id="IPR024671">
    <property type="entry name" value="Atg22-like"/>
</dbReference>
<keyword evidence="4 10" id="KW-0926">Vacuole</keyword>
<feature type="transmembrane region" description="Helical" evidence="10">
    <location>
        <begin position="218"/>
        <end position="240"/>
    </location>
</feature>
<feature type="region of interest" description="Disordered" evidence="11">
    <location>
        <begin position="265"/>
        <end position="289"/>
    </location>
</feature>
<feature type="compositionally biased region" description="Polar residues" evidence="11">
    <location>
        <begin position="44"/>
        <end position="53"/>
    </location>
</feature>
<comment type="function">
    <text evidence="10">Vacuolar effluxer which mediate the efflux of amino acids resulting from autophagic degradation. The release of autophagic amino acids allows the maintenance of protein synthesis and viability during nitrogen starvation.</text>
</comment>
<feature type="compositionally biased region" description="Polar residues" evidence="11">
    <location>
        <begin position="10"/>
        <end position="37"/>
    </location>
</feature>
<keyword evidence="9 10" id="KW-0472">Membrane</keyword>
<evidence type="ECO:0000256" key="8">
    <source>
        <dbReference type="ARBA" id="ARBA00023006"/>
    </source>
</evidence>
<protein>
    <recommendedName>
        <fullName evidence="10">Autophagy-related protein</fullName>
    </recommendedName>
</protein>
<dbReference type="CDD" id="cd17483">
    <property type="entry name" value="MFS_Atg22_like"/>
    <property type="match status" value="1"/>
</dbReference>
<evidence type="ECO:0000256" key="5">
    <source>
        <dbReference type="ARBA" id="ARBA00022692"/>
    </source>
</evidence>
<dbReference type="GO" id="GO:0005774">
    <property type="term" value="C:vacuolar membrane"/>
    <property type="evidence" value="ECO:0007669"/>
    <property type="project" value="UniProtKB-SubCell"/>
</dbReference>
<feature type="transmembrane region" description="Helical" evidence="10">
    <location>
        <begin position="480"/>
        <end position="503"/>
    </location>
</feature>
<evidence type="ECO:0000256" key="11">
    <source>
        <dbReference type="SAM" id="MobiDB-lite"/>
    </source>
</evidence>
<dbReference type="InterPro" id="IPR036259">
    <property type="entry name" value="MFS_trans_sf"/>
</dbReference>
<evidence type="ECO:0000256" key="3">
    <source>
        <dbReference type="ARBA" id="ARBA00022448"/>
    </source>
</evidence>
<keyword evidence="5 10" id="KW-0812">Transmembrane</keyword>
<gene>
    <name evidence="12" type="ORF">EJ02DRAFT_218539</name>
</gene>
<dbReference type="PANTHER" id="PTHR23519">
    <property type="entry name" value="AUTOPHAGY-RELATED PROTEIN 22"/>
    <property type="match status" value="1"/>
</dbReference>
<feature type="transmembrane region" description="Helical" evidence="10">
    <location>
        <begin position="411"/>
        <end position="430"/>
    </location>
</feature>
<dbReference type="Gene3D" id="1.20.1250.20">
    <property type="entry name" value="MFS general substrate transporter like domains"/>
    <property type="match status" value="1"/>
</dbReference>
<evidence type="ECO:0000313" key="12">
    <source>
        <dbReference type="EMBL" id="KAF1946733.1"/>
    </source>
</evidence>
<feature type="region of interest" description="Disordered" evidence="11">
    <location>
        <begin position="1"/>
        <end position="64"/>
    </location>
</feature>
<dbReference type="OrthoDB" id="192733at2759"/>
<name>A0A6A5T2C5_9PLEO</name>
<dbReference type="PANTHER" id="PTHR23519:SF1">
    <property type="entry name" value="AUTOPHAGY-RELATED PROTEIN 22"/>
    <property type="match status" value="1"/>
</dbReference>
<keyword evidence="3 10" id="KW-0813">Transport</keyword>
<keyword evidence="6 10" id="KW-0029">Amino-acid transport</keyword>
<reference evidence="12" key="1">
    <citation type="journal article" date="2020" name="Stud. Mycol.">
        <title>101 Dothideomycetes genomes: a test case for predicting lifestyles and emergence of pathogens.</title>
        <authorList>
            <person name="Haridas S."/>
            <person name="Albert R."/>
            <person name="Binder M."/>
            <person name="Bloem J."/>
            <person name="Labutti K."/>
            <person name="Salamov A."/>
            <person name="Andreopoulos B."/>
            <person name="Baker S."/>
            <person name="Barry K."/>
            <person name="Bills G."/>
            <person name="Bluhm B."/>
            <person name="Cannon C."/>
            <person name="Castanera R."/>
            <person name="Culley D."/>
            <person name="Daum C."/>
            <person name="Ezra D."/>
            <person name="Gonzalez J."/>
            <person name="Henrissat B."/>
            <person name="Kuo A."/>
            <person name="Liang C."/>
            <person name="Lipzen A."/>
            <person name="Lutzoni F."/>
            <person name="Magnuson J."/>
            <person name="Mondo S."/>
            <person name="Nolan M."/>
            <person name="Ohm R."/>
            <person name="Pangilinan J."/>
            <person name="Park H.-J."/>
            <person name="Ramirez L."/>
            <person name="Alfaro M."/>
            <person name="Sun H."/>
            <person name="Tritt A."/>
            <person name="Yoshinaga Y."/>
            <person name="Zwiers L.-H."/>
            <person name="Turgeon B."/>
            <person name="Goodwin S."/>
            <person name="Spatafora J."/>
            <person name="Crous P."/>
            <person name="Grigoriev I."/>
        </authorList>
    </citation>
    <scope>NUCLEOTIDE SEQUENCE</scope>
    <source>
        <strain evidence="12">CBS 161.51</strain>
    </source>
</reference>
<feature type="transmembrane region" description="Helical" evidence="10">
    <location>
        <begin position="515"/>
        <end position="536"/>
    </location>
</feature>
<dbReference type="InterPro" id="IPR044738">
    <property type="entry name" value="Atg22"/>
</dbReference>
<dbReference type="Pfam" id="PF11700">
    <property type="entry name" value="ATG22"/>
    <property type="match status" value="1"/>
</dbReference>
<feature type="compositionally biased region" description="Basic and acidic residues" evidence="11">
    <location>
        <begin position="55"/>
        <end position="64"/>
    </location>
</feature>
<keyword evidence="7 10" id="KW-1133">Transmembrane helix</keyword>
<evidence type="ECO:0000313" key="13">
    <source>
        <dbReference type="Proteomes" id="UP000800038"/>
    </source>
</evidence>
<proteinExistence type="inferred from homology"/>
<dbReference type="AlphaFoldDB" id="A0A6A5T2C5"/>
<evidence type="ECO:0000256" key="7">
    <source>
        <dbReference type="ARBA" id="ARBA00022989"/>
    </source>
</evidence>
<dbReference type="GO" id="GO:0032974">
    <property type="term" value="P:amino acid transmembrane export from vacuole"/>
    <property type="evidence" value="ECO:0007669"/>
    <property type="project" value="InterPro"/>
</dbReference>
<dbReference type="SUPFAM" id="SSF103473">
    <property type="entry name" value="MFS general substrate transporter"/>
    <property type="match status" value="1"/>
</dbReference>
<comment type="subcellular location">
    <subcellularLocation>
        <location evidence="1 10">Vacuole membrane</location>
        <topology evidence="1 10">Multi-pass membrane protein</topology>
    </subcellularLocation>
</comment>
<feature type="transmembrane region" description="Helical" evidence="10">
    <location>
        <begin position="164"/>
        <end position="184"/>
    </location>
</feature>
<evidence type="ECO:0000256" key="10">
    <source>
        <dbReference type="RuleBase" id="RU363073"/>
    </source>
</evidence>
<evidence type="ECO:0000256" key="9">
    <source>
        <dbReference type="ARBA" id="ARBA00023136"/>
    </source>
</evidence>
<sequence>MAPHAPDFSPMQQPRPQYMRNASSQSKASVLSISQSNEADDEQSLSSEQSLNMGSRDELPHYAGEDMRLTSERELRGFYMYGWAAEVFVVCGIGSFIPVTLEQLARENGVLLSDRSTPCKATPPTVHPNAPFSASTIDALFSPNPEKGQCVVHILGIEINTASFAMYTFSISVLIQALLIISMSGAADHGRFRKKFLLWFAFIGSIATMLFLPVVPKVYILGAVLAIIANTCFGASFVLLNSFLPLLVRFHPTVKYADISTASSYADEEEEVEEEEEDDDRGGETPTQENIVREARYANQLSAHENVFDEVADATTALLPRNPSASDLTVPRAKSSAAPSIELALATKISSYGIAIGYIAALLVQTIGIFVVIAFQSSNFGLRLVLFIIGAWWFIFTIPTARWLRPRPGPALHMAAQTSNFGTALAYFAYSWKSLGRTATHARHLKDVLLFLAAWFLLSDSIATVSGTAVLFAKTTLGMSYAMLALINVIATIFGVLGAFLWARMSAFFRLSPTQTILMCIALFEVIPIYGLLGYIPAVQRLGYLGLQQQWEMYPLGAVYGFVLGGLSSYCRALFGELIPPGYEAAFYALYAITDKGSSVFGPAIVGAITDAYGEIRPAFWFLAFLVGLPFPIMMLVDVDRGRAEGIALSKTLQDLSTAIDSRQVDFEHHLSQHVRDDLEGSISYQRS</sequence>
<keyword evidence="8 10" id="KW-0072">Autophagy</keyword>
<accession>A0A6A5T2C5</accession>
<keyword evidence="13" id="KW-1185">Reference proteome</keyword>
<evidence type="ECO:0000256" key="6">
    <source>
        <dbReference type="ARBA" id="ARBA00022970"/>
    </source>
</evidence>
<evidence type="ECO:0000256" key="2">
    <source>
        <dbReference type="ARBA" id="ARBA00006978"/>
    </source>
</evidence>
<feature type="transmembrane region" description="Helical" evidence="10">
    <location>
        <begin position="78"/>
        <end position="101"/>
    </location>
</feature>
<feature type="transmembrane region" description="Helical" evidence="10">
    <location>
        <begin position="450"/>
        <end position="473"/>
    </location>
</feature>
<feature type="transmembrane region" description="Helical" evidence="10">
    <location>
        <begin position="619"/>
        <end position="637"/>
    </location>
</feature>
<feature type="transmembrane region" description="Helical" evidence="10">
    <location>
        <begin position="380"/>
        <end position="399"/>
    </location>
</feature>
<dbReference type="EMBL" id="ML976002">
    <property type="protein sequence ID" value="KAF1946733.1"/>
    <property type="molecule type" value="Genomic_DNA"/>
</dbReference>